<name>C1A919_GEMAT</name>
<dbReference type="GO" id="GO:0004844">
    <property type="term" value="F:uracil DNA N-glycosylase activity"/>
    <property type="evidence" value="ECO:0007669"/>
    <property type="project" value="UniProtKB-EC"/>
</dbReference>
<dbReference type="InterPro" id="IPR051536">
    <property type="entry name" value="UDG_Type-4/5"/>
</dbReference>
<dbReference type="PANTHER" id="PTHR33693">
    <property type="entry name" value="TYPE-5 URACIL-DNA GLYCOSYLASE"/>
    <property type="match status" value="1"/>
</dbReference>
<evidence type="ECO:0000313" key="15">
    <source>
        <dbReference type="Proteomes" id="UP000002209"/>
    </source>
</evidence>
<evidence type="ECO:0000259" key="13">
    <source>
        <dbReference type="SMART" id="SM00986"/>
    </source>
</evidence>
<keyword evidence="8" id="KW-0378">Hydrolase</keyword>
<dbReference type="NCBIfam" id="TIGR00758">
    <property type="entry name" value="UDG_fam4"/>
    <property type="match status" value="1"/>
</dbReference>
<protein>
    <recommendedName>
        <fullName evidence="4">Type-4 uracil-DNA glycosylase</fullName>
        <ecNumber evidence="3">3.2.2.27</ecNumber>
    </recommendedName>
</protein>
<dbReference type="SUPFAM" id="SSF52141">
    <property type="entry name" value="Uracil-DNA glycosylase-like"/>
    <property type="match status" value="1"/>
</dbReference>
<evidence type="ECO:0000256" key="9">
    <source>
        <dbReference type="ARBA" id="ARBA00023004"/>
    </source>
</evidence>
<dbReference type="InterPro" id="IPR005273">
    <property type="entry name" value="Ura-DNA_glyco_family4"/>
</dbReference>
<keyword evidence="6" id="KW-0479">Metal-binding</keyword>
<evidence type="ECO:0000256" key="2">
    <source>
        <dbReference type="ARBA" id="ARBA00006521"/>
    </source>
</evidence>
<dbReference type="InterPro" id="IPR036895">
    <property type="entry name" value="Uracil-DNA_glycosylase-like_sf"/>
</dbReference>
<keyword evidence="7" id="KW-0227">DNA damage</keyword>
<dbReference type="Pfam" id="PF03167">
    <property type="entry name" value="UDG"/>
    <property type="match status" value="1"/>
</dbReference>
<dbReference type="eggNOG" id="COG1573">
    <property type="taxonomic scope" value="Bacteria"/>
</dbReference>
<feature type="domain" description="Uracil-DNA glycosylase-like" evidence="13">
    <location>
        <begin position="123"/>
        <end position="269"/>
    </location>
</feature>
<feature type="region of interest" description="Disordered" evidence="12">
    <location>
        <begin position="1"/>
        <end position="53"/>
    </location>
</feature>
<dbReference type="SMART" id="SM00987">
    <property type="entry name" value="UreE_C"/>
    <property type="match status" value="1"/>
</dbReference>
<dbReference type="CDD" id="cd10030">
    <property type="entry name" value="UDG-F4_TTUDGA_SPO1dp_like"/>
    <property type="match status" value="1"/>
</dbReference>
<organism evidence="14 15">
    <name type="scientific">Gemmatimonas aurantiaca (strain DSM 14586 / JCM 11422 / NBRC 100505 / T-27)</name>
    <dbReference type="NCBI Taxonomy" id="379066"/>
    <lineage>
        <taxon>Bacteria</taxon>
        <taxon>Pseudomonadati</taxon>
        <taxon>Gemmatimonadota</taxon>
        <taxon>Gemmatimonadia</taxon>
        <taxon>Gemmatimonadales</taxon>
        <taxon>Gemmatimonadaceae</taxon>
        <taxon>Gemmatimonas</taxon>
    </lineage>
</organism>
<sequence>MRYDEGASADWRTALRGLNPSASRKPESGNDGTPVPEPLSATAGDAAPVKRTAPAAGRVAESVAQLPAWLEALGIPAGLEAGAPQPTSVAPDIAQLPTLEQLAQHVAGCQRCALHASAKNPVPGEGNPEADFLCVGEAPGANEDAQGRPFVGDAGQLLTKILGAIQLSRESVYICNVLKHRPPGNRDPLPDEVQACQPYLLRQIELVRPKVILALGRFAAQTLLQTTTSIGVLRGRIHRFHGVPLIVTYHPAALLRNESWKRPTWEDVKLARRVLDAAVAADGGAGHASAEPR</sequence>
<dbReference type="InterPro" id="IPR005122">
    <property type="entry name" value="Uracil-DNA_glycosylase-like"/>
</dbReference>
<dbReference type="Proteomes" id="UP000002209">
    <property type="component" value="Chromosome"/>
</dbReference>
<dbReference type="SMART" id="SM00986">
    <property type="entry name" value="UDG"/>
    <property type="match status" value="1"/>
</dbReference>
<dbReference type="GO" id="GO:0006281">
    <property type="term" value="P:DNA repair"/>
    <property type="evidence" value="ECO:0007669"/>
    <property type="project" value="UniProtKB-KW"/>
</dbReference>
<evidence type="ECO:0000256" key="8">
    <source>
        <dbReference type="ARBA" id="ARBA00022801"/>
    </source>
</evidence>
<accession>C1A919</accession>
<keyword evidence="5" id="KW-0004">4Fe-4S</keyword>
<evidence type="ECO:0000256" key="5">
    <source>
        <dbReference type="ARBA" id="ARBA00022485"/>
    </source>
</evidence>
<evidence type="ECO:0000313" key="14">
    <source>
        <dbReference type="EMBL" id="BAH38729.1"/>
    </source>
</evidence>
<keyword evidence="15" id="KW-1185">Reference proteome</keyword>
<dbReference type="HOGENOM" id="CLU_044815_1_0_0"/>
<keyword evidence="10" id="KW-0411">Iron-sulfur</keyword>
<dbReference type="GO" id="GO:0046872">
    <property type="term" value="F:metal ion binding"/>
    <property type="evidence" value="ECO:0007669"/>
    <property type="project" value="UniProtKB-KW"/>
</dbReference>
<dbReference type="EC" id="3.2.2.27" evidence="3"/>
<dbReference type="STRING" id="379066.GAU_1687"/>
<evidence type="ECO:0000256" key="10">
    <source>
        <dbReference type="ARBA" id="ARBA00023014"/>
    </source>
</evidence>
<dbReference type="EMBL" id="AP009153">
    <property type="protein sequence ID" value="BAH38729.1"/>
    <property type="molecule type" value="Genomic_DNA"/>
</dbReference>
<evidence type="ECO:0000256" key="6">
    <source>
        <dbReference type="ARBA" id="ARBA00022723"/>
    </source>
</evidence>
<evidence type="ECO:0000256" key="3">
    <source>
        <dbReference type="ARBA" id="ARBA00012030"/>
    </source>
</evidence>
<reference evidence="15" key="1">
    <citation type="submission" date="2006-03" db="EMBL/GenBank/DDBJ databases">
        <title>Complete genome sequence of Gemmatimonas aurantiaca T-27 that represents a novel phylum Gemmatimonadetes.</title>
        <authorList>
            <person name="Takasaki K."/>
            <person name="Ichikawa N."/>
            <person name="Miura H."/>
            <person name="Matsushita S."/>
            <person name="Watanabe Y."/>
            <person name="Oguchi A."/>
            <person name="Ankai A."/>
            <person name="Yashiro I."/>
            <person name="Takahashi M."/>
            <person name="Terui Y."/>
            <person name="Fukui S."/>
            <person name="Yokoyama H."/>
            <person name="Tanikawa S."/>
            <person name="Hanada S."/>
            <person name="Kamagata Y."/>
            <person name="Fujita N."/>
        </authorList>
    </citation>
    <scope>NUCLEOTIDE SEQUENCE [LARGE SCALE GENOMIC DNA]</scope>
    <source>
        <strain evidence="15">T-27 / DSM 14586 / JCM 11422 / NBRC 100505</strain>
    </source>
</reference>
<keyword evidence="11" id="KW-0234">DNA repair</keyword>
<comment type="similarity">
    <text evidence="2">Belongs to the uracil-DNA glycosylase (UDG) superfamily. Type 4 (UDGa) family.</text>
</comment>
<evidence type="ECO:0000256" key="7">
    <source>
        <dbReference type="ARBA" id="ARBA00022763"/>
    </source>
</evidence>
<proteinExistence type="inferred from homology"/>
<dbReference type="AlphaFoldDB" id="C1A919"/>
<dbReference type="KEGG" id="gau:GAU_1687"/>
<evidence type="ECO:0000256" key="11">
    <source>
        <dbReference type="ARBA" id="ARBA00023204"/>
    </source>
</evidence>
<evidence type="ECO:0000256" key="12">
    <source>
        <dbReference type="SAM" id="MobiDB-lite"/>
    </source>
</evidence>
<dbReference type="GO" id="GO:0051539">
    <property type="term" value="F:4 iron, 4 sulfur cluster binding"/>
    <property type="evidence" value="ECO:0007669"/>
    <property type="project" value="UniProtKB-KW"/>
</dbReference>
<comment type="catalytic activity">
    <reaction evidence="1">
        <text>Hydrolyzes single-stranded DNA or mismatched double-stranded DNA and polynucleotides, releasing free uracil.</text>
        <dbReference type="EC" id="3.2.2.27"/>
    </reaction>
</comment>
<evidence type="ECO:0000256" key="1">
    <source>
        <dbReference type="ARBA" id="ARBA00001400"/>
    </source>
</evidence>
<dbReference type="PANTHER" id="PTHR33693:SF1">
    <property type="entry name" value="TYPE-4 URACIL-DNA GLYCOSYLASE"/>
    <property type="match status" value="1"/>
</dbReference>
<keyword evidence="9" id="KW-0408">Iron</keyword>
<dbReference type="Gene3D" id="3.40.470.10">
    <property type="entry name" value="Uracil-DNA glycosylase-like domain"/>
    <property type="match status" value="1"/>
</dbReference>
<gene>
    <name evidence="14" type="ordered locus">GAU_1687</name>
</gene>
<evidence type="ECO:0000256" key="4">
    <source>
        <dbReference type="ARBA" id="ARBA00019403"/>
    </source>
</evidence>